<sequence>MNKFVVATLLVLVFLTEPAQAHRFSTSFLQLDSGQDHPQEFDWSWRIVEHDLAVVAPFLVNNQKQLLPLAELAAQQQSFADFVATRVSFNAECSLEVLPVVQLTREVYAGQEFVVIHGHGGCPLALLKEVQVNKVFAEIKNHKVIIEIGDKEKHGVLSQAQTTWQVE</sequence>
<accession>A0A1Y6ED90</accession>
<evidence type="ECO:0000256" key="1">
    <source>
        <dbReference type="SAM" id="SignalP"/>
    </source>
</evidence>
<evidence type="ECO:0000313" key="2">
    <source>
        <dbReference type="EMBL" id="SMQ58153.1"/>
    </source>
</evidence>
<feature type="chain" id="PRO_5012622088" evidence="1">
    <location>
        <begin position="22"/>
        <end position="167"/>
    </location>
</feature>
<dbReference type="RefSeq" id="WP_086433278.1">
    <property type="nucleotide sequence ID" value="NZ_FXWH01000001.1"/>
</dbReference>
<proteinExistence type="predicted"/>
<dbReference type="AlphaFoldDB" id="A0A1Y6ED90"/>
<evidence type="ECO:0000313" key="3">
    <source>
        <dbReference type="Proteomes" id="UP000194450"/>
    </source>
</evidence>
<feature type="signal peptide" evidence="1">
    <location>
        <begin position="1"/>
        <end position="21"/>
    </location>
</feature>
<keyword evidence="1" id="KW-0732">Signal</keyword>
<protein>
    <submittedName>
        <fullName evidence="2">Uncharacterized protein</fullName>
    </submittedName>
</protein>
<dbReference type="Proteomes" id="UP000194450">
    <property type="component" value="Unassembled WGS sequence"/>
</dbReference>
<keyword evidence="3" id="KW-1185">Reference proteome</keyword>
<reference evidence="3" key="1">
    <citation type="submission" date="2017-04" db="EMBL/GenBank/DDBJ databases">
        <authorList>
            <person name="Varghese N."/>
            <person name="Submissions S."/>
        </authorList>
    </citation>
    <scope>NUCLEOTIDE SEQUENCE [LARGE SCALE GENOMIC DNA]</scope>
</reference>
<gene>
    <name evidence="2" type="ORF">SAMN06297229_0068</name>
</gene>
<name>A0A1Y6ED90_9GAMM</name>
<dbReference type="OrthoDB" id="7067847at2"/>
<dbReference type="EMBL" id="FXWH01000001">
    <property type="protein sequence ID" value="SMQ58153.1"/>
    <property type="molecule type" value="Genomic_DNA"/>
</dbReference>
<organism evidence="2 3">
    <name type="scientific">Pseudidiomarina planktonica</name>
    <dbReference type="NCBI Taxonomy" id="1323738"/>
    <lineage>
        <taxon>Bacteria</taxon>
        <taxon>Pseudomonadati</taxon>
        <taxon>Pseudomonadota</taxon>
        <taxon>Gammaproteobacteria</taxon>
        <taxon>Alteromonadales</taxon>
        <taxon>Idiomarinaceae</taxon>
        <taxon>Pseudidiomarina</taxon>
    </lineage>
</organism>